<dbReference type="RefSeq" id="WP_184301676.1">
    <property type="nucleotide sequence ID" value="NZ_JACHXU010000002.1"/>
</dbReference>
<dbReference type="Gene3D" id="3.40.50.300">
    <property type="entry name" value="P-loop containing nucleotide triphosphate hydrolases"/>
    <property type="match status" value="2"/>
</dbReference>
<evidence type="ECO:0000313" key="8">
    <source>
        <dbReference type="EMBL" id="MBB3204913.1"/>
    </source>
</evidence>
<evidence type="ECO:0000313" key="9">
    <source>
        <dbReference type="Proteomes" id="UP000536179"/>
    </source>
</evidence>
<comment type="caution">
    <text evidence="8">The sequence shown here is derived from an EMBL/GenBank/DDBJ whole genome shotgun (WGS) entry which is preliminary data.</text>
</comment>
<name>A0A7W5DVM5_9BACT</name>
<evidence type="ECO:0000256" key="6">
    <source>
        <dbReference type="PROSITE-ProRule" id="PRU00560"/>
    </source>
</evidence>
<dbReference type="InterPro" id="IPR027417">
    <property type="entry name" value="P-loop_NTPase"/>
</dbReference>
<protein>
    <recommendedName>
        <fullName evidence="5">DNA 3'-5' helicase II</fullName>
    </recommendedName>
</protein>
<dbReference type="GO" id="GO:0000725">
    <property type="term" value="P:recombinational repair"/>
    <property type="evidence" value="ECO:0007669"/>
    <property type="project" value="TreeGrafter"/>
</dbReference>
<keyword evidence="1 6" id="KW-0547">Nucleotide-binding</keyword>
<dbReference type="GO" id="GO:0016787">
    <property type="term" value="F:hydrolase activity"/>
    <property type="evidence" value="ECO:0007669"/>
    <property type="project" value="UniProtKB-UniRule"/>
</dbReference>
<evidence type="ECO:0000259" key="7">
    <source>
        <dbReference type="PROSITE" id="PS51198"/>
    </source>
</evidence>
<sequence length="487" mass="55111">MKPTLVVAGPGAGKTHEMVDQIEKAIQELTPCRHLAAITYTNAATNEIRERLARRVHLPRNVFIGTTHTFVSRFILRPFATLMNELPEQRIYVAFQNDKPPMVRNSIKKKMRAKGIVPYEDMLATAVTLLSNPKIRARIGGRLQFLFIDEFQDVDKRQLKVFDQLRIEKQTRIYVVGDPEQYITSHAYAGTNMKAPTFEELPFNEFKSKSRLQERLVNHRANGELVEFTNQFRTDIQQDAHKPKRGVPAVFCCNSHRVQDMVLQFRDVCQSISSQEKVEQRLYLSRQNDCFDPVRVEFGIRHSAGNGKKTKTLLGDASELLSQAAGASPREVQAKCLFDNLTWRKHCLSILQLCREGSLDEAAVWTYAKRQLGLDRKSSTRNLSSLVFSLNAAVAIGTREESTELSSSIHRAKGLQADGVLAVARTQNELLRWLETDPKERTRNKSDDCRIGYVAATRARELLCYGCMEPIGSDAKKQIGSLGIVDC</sequence>
<dbReference type="EMBL" id="JACHXU010000002">
    <property type="protein sequence ID" value="MBB3204913.1"/>
    <property type="molecule type" value="Genomic_DNA"/>
</dbReference>
<dbReference type="Pfam" id="PF13245">
    <property type="entry name" value="AAA_19"/>
    <property type="match status" value="1"/>
</dbReference>
<proteinExistence type="predicted"/>
<feature type="domain" description="UvrD-like helicase ATP-binding" evidence="7">
    <location>
        <begin position="1"/>
        <end position="222"/>
    </location>
</feature>
<keyword evidence="3 6" id="KW-0347">Helicase</keyword>
<dbReference type="GO" id="GO:0005524">
    <property type="term" value="F:ATP binding"/>
    <property type="evidence" value="ECO:0007669"/>
    <property type="project" value="UniProtKB-UniRule"/>
</dbReference>
<dbReference type="InterPro" id="IPR000212">
    <property type="entry name" value="DNA_helicase_UvrD/REP"/>
</dbReference>
<keyword evidence="9" id="KW-1185">Reference proteome</keyword>
<dbReference type="PANTHER" id="PTHR11070:SF2">
    <property type="entry name" value="ATP-DEPENDENT DNA HELICASE SRS2"/>
    <property type="match status" value="1"/>
</dbReference>
<dbReference type="PROSITE" id="PS51198">
    <property type="entry name" value="UVRD_HELICASE_ATP_BIND"/>
    <property type="match status" value="1"/>
</dbReference>
<dbReference type="GO" id="GO:0003677">
    <property type="term" value="F:DNA binding"/>
    <property type="evidence" value="ECO:0007669"/>
    <property type="project" value="InterPro"/>
</dbReference>
<dbReference type="AlphaFoldDB" id="A0A7W5DVM5"/>
<gene>
    <name evidence="8" type="ORF">FHS27_000680</name>
</gene>
<keyword evidence="2 6" id="KW-0378">Hydrolase</keyword>
<evidence type="ECO:0000256" key="5">
    <source>
        <dbReference type="ARBA" id="ARBA00034923"/>
    </source>
</evidence>
<dbReference type="Proteomes" id="UP000536179">
    <property type="component" value="Unassembled WGS sequence"/>
</dbReference>
<evidence type="ECO:0000256" key="2">
    <source>
        <dbReference type="ARBA" id="ARBA00022801"/>
    </source>
</evidence>
<evidence type="ECO:0000256" key="4">
    <source>
        <dbReference type="ARBA" id="ARBA00022840"/>
    </source>
</evidence>
<accession>A0A7W5DVM5</accession>
<evidence type="ECO:0000256" key="1">
    <source>
        <dbReference type="ARBA" id="ARBA00022741"/>
    </source>
</evidence>
<reference evidence="8 9" key="1">
    <citation type="submission" date="2020-08" db="EMBL/GenBank/DDBJ databases">
        <title>Genomic Encyclopedia of Type Strains, Phase III (KMG-III): the genomes of soil and plant-associated and newly described type strains.</title>
        <authorList>
            <person name="Whitman W."/>
        </authorList>
    </citation>
    <scope>NUCLEOTIDE SEQUENCE [LARGE SCALE GENOMIC DNA]</scope>
    <source>
        <strain evidence="8 9">CECT 8075</strain>
    </source>
</reference>
<dbReference type="InterPro" id="IPR014016">
    <property type="entry name" value="UvrD-like_ATP-bd"/>
</dbReference>
<feature type="binding site" evidence="6">
    <location>
        <begin position="8"/>
        <end position="15"/>
    </location>
    <ligand>
        <name>ATP</name>
        <dbReference type="ChEBI" id="CHEBI:30616"/>
    </ligand>
</feature>
<dbReference type="PANTHER" id="PTHR11070">
    <property type="entry name" value="UVRD / RECB / PCRA DNA HELICASE FAMILY MEMBER"/>
    <property type="match status" value="1"/>
</dbReference>
<keyword evidence="4 6" id="KW-0067">ATP-binding</keyword>
<dbReference type="SUPFAM" id="SSF52540">
    <property type="entry name" value="P-loop containing nucleoside triphosphate hydrolases"/>
    <property type="match status" value="1"/>
</dbReference>
<organism evidence="8 9">
    <name type="scientific">Aporhodopirellula rubra</name>
    <dbReference type="NCBI Taxonomy" id="980271"/>
    <lineage>
        <taxon>Bacteria</taxon>
        <taxon>Pseudomonadati</taxon>
        <taxon>Planctomycetota</taxon>
        <taxon>Planctomycetia</taxon>
        <taxon>Pirellulales</taxon>
        <taxon>Pirellulaceae</taxon>
        <taxon>Aporhodopirellula</taxon>
    </lineage>
</organism>
<evidence type="ECO:0000256" key="3">
    <source>
        <dbReference type="ARBA" id="ARBA00022806"/>
    </source>
</evidence>
<dbReference type="GO" id="GO:0043138">
    <property type="term" value="F:3'-5' DNA helicase activity"/>
    <property type="evidence" value="ECO:0007669"/>
    <property type="project" value="TreeGrafter"/>
</dbReference>